<dbReference type="SUPFAM" id="SSF51735">
    <property type="entry name" value="NAD(P)-binding Rossmann-fold domains"/>
    <property type="match status" value="1"/>
</dbReference>
<proteinExistence type="predicted"/>
<keyword evidence="3" id="KW-1185">Reference proteome</keyword>
<sequence length="328" mass="35609">MDRVRCVSGDLDEPALGLSPRDRATALDGLTTVWHGAARLALEGDPAPLHVTNVLGVRRVLGLLDEAPGAQLAHISTAFVAGRRDHGRIAEEDLREADGFMTYYEESKYTAERLVRAWAGATGRTATVLRPSLLVADRSTPAGLPGQPLDVLSRTIDDMLRAKAGTARVADRLLARTHRSGHVLRLRLTGDPDATINMLQVDYAARAMVRAVHARAGSSGLRTLHVTHPVDTGLKVAFAALASRYPGLRLTLEPSVPDPNRYEAAIQQHIAPLLRFATHRRTYDRANLLSLVGDLPGPEPIDQDYLTRTFAYEAVRERLPSLAAQPAG</sequence>
<dbReference type="Pfam" id="PF07993">
    <property type="entry name" value="NAD_binding_4"/>
    <property type="match status" value="1"/>
</dbReference>
<dbReference type="InterPro" id="IPR036291">
    <property type="entry name" value="NAD(P)-bd_dom_sf"/>
</dbReference>
<reference evidence="2" key="1">
    <citation type="submission" date="2022-08" db="EMBL/GenBank/DDBJ databases">
        <authorList>
            <person name="Somphong A."/>
            <person name="Phongsopitanun W."/>
        </authorList>
    </citation>
    <scope>NUCLEOTIDE SEQUENCE</scope>
    <source>
        <strain evidence="2">LP05-1</strain>
    </source>
</reference>
<dbReference type="Proteomes" id="UP001431313">
    <property type="component" value="Unassembled WGS sequence"/>
</dbReference>
<evidence type="ECO:0000259" key="1">
    <source>
        <dbReference type="Pfam" id="PF07993"/>
    </source>
</evidence>
<accession>A0ABT2CI06</accession>
<dbReference type="InterPro" id="IPR013120">
    <property type="entry name" value="FAR_NAD-bd"/>
</dbReference>
<dbReference type="EMBL" id="JANUGQ010000012">
    <property type="protein sequence ID" value="MCS0637048.1"/>
    <property type="molecule type" value="Genomic_DNA"/>
</dbReference>
<organism evidence="2 3">
    <name type="scientific">Streptomyces pyxinae</name>
    <dbReference type="NCBI Taxonomy" id="2970734"/>
    <lineage>
        <taxon>Bacteria</taxon>
        <taxon>Bacillati</taxon>
        <taxon>Actinomycetota</taxon>
        <taxon>Actinomycetes</taxon>
        <taxon>Kitasatosporales</taxon>
        <taxon>Streptomycetaceae</taxon>
        <taxon>Streptomyces</taxon>
    </lineage>
</organism>
<dbReference type="Gene3D" id="3.40.50.720">
    <property type="entry name" value="NAD(P)-binding Rossmann-like Domain"/>
    <property type="match status" value="1"/>
</dbReference>
<name>A0ABT2CI06_9ACTN</name>
<gene>
    <name evidence="2" type="ORF">NX801_15530</name>
</gene>
<protein>
    <submittedName>
        <fullName evidence="2">SDR family oxidoreductase</fullName>
    </submittedName>
</protein>
<evidence type="ECO:0000313" key="2">
    <source>
        <dbReference type="EMBL" id="MCS0637048.1"/>
    </source>
</evidence>
<comment type="caution">
    <text evidence="2">The sequence shown here is derived from an EMBL/GenBank/DDBJ whole genome shotgun (WGS) entry which is preliminary data.</text>
</comment>
<evidence type="ECO:0000313" key="3">
    <source>
        <dbReference type="Proteomes" id="UP001431313"/>
    </source>
</evidence>
<dbReference type="RefSeq" id="WP_258788311.1">
    <property type="nucleotide sequence ID" value="NZ_JANUGQ010000012.1"/>
</dbReference>
<feature type="domain" description="Thioester reductase (TE)" evidence="1">
    <location>
        <begin position="2"/>
        <end position="208"/>
    </location>
</feature>